<gene>
    <name evidence="2" type="ORF">GYA93_12685</name>
</gene>
<evidence type="ECO:0000256" key="1">
    <source>
        <dbReference type="SAM" id="MobiDB-lite"/>
    </source>
</evidence>
<dbReference type="RefSeq" id="WP_157079388.1">
    <property type="nucleotide sequence ID" value="NZ_JAADZU010000037.1"/>
</dbReference>
<dbReference type="Proteomes" id="UP000466307">
    <property type="component" value="Unassembled WGS sequence"/>
</dbReference>
<comment type="caution">
    <text evidence="2">The sequence shown here is derived from an EMBL/GenBank/DDBJ whole genome shotgun (WGS) entry which is preliminary data.</text>
</comment>
<organism evidence="2 3">
    <name type="scientific">Gordonia desulfuricans</name>
    <dbReference type="NCBI Taxonomy" id="89051"/>
    <lineage>
        <taxon>Bacteria</taxon>
        <taxon>Bacillati</taxon>
        <taxon>Actinomycetota</taxon>
        <taxon>Actinomycetes</taxon>
        <taxon>Mycobacteriales</taxon>
        <taxon>Gordoniaceae</taxon>
        <taxon>Gordonia</taxon>
    </lineage>
</organism>
<dbReference type="AlphaFoldDB" id="A0A7K3LQD0"/>
<feature type="compositionally biased region" description="Polar residues" evidence="1">
    <location>
        <begin position="49"/>
        <end position="61"/>
    </location>
</feature>
<feature type="region of interest" description="Disordered" evidence="1">
    <location>
        <begin position="39"/>
        <end position="98"/>
    </location>
</feature>
<sequence>MNSTSGNKTVLALLATAVVLVSALVVAVILVIDAEGDDRAAAPSAVNGDPTTVGTSTSSVMPDSSPAGSPASPGQATPPVPGAYVGAGGPRPATAQPLPTYVSRYGKLRSAHLVTPTGRIGCDFNQPDAEGAQGLCGITSYNKSSSPLGCVTRSGTCKGRWIFPLAANRVGAPTDGSGTTGWMNQPATDGYQVPVAAYGNQYYFDDWICASESNGLTCWNTTTGSGVFLAVEQAVRFDGPGGTSG</sequence>
<protein>
    <submittedName>
        <fullName evidence="2">Uncharacterized protein</fullName>
    </submittedName>
</protein>
<evidence type="ECO:0000313" key="2">
    <source>
        <dbReference type="EMBL" id="NDK90428.1"/>
    </source>
</evidence>
<feature type="compositionally biased region" description="Low complexity" evidence="1">
    <location>
        <begin position="62"/>
        <end position="75"/>
    </location>
</feature>
<evidence type="ECO:0000313" key="3">
    <source>
        <dbReference type="Proteomes" id="UP000466307"/>
    </source>
</evidence>
<name>A0A7K3LQD0_9ACTN</name>
<reference evidence="2 3" key="1">
    <citation type="submission" date="2020-01" db="EMBL/GenBank/DDBJ databases">
        <title>Investigation of new actinobacteria for the biodesulphurisation of diesel fuel.</title>
        <authorList>
            <person name="Athi Narayanan S.M."/>
        </authorList>
    </citation>
    <scope>NUCLEOTIDE SEQUENCE [LARGE SCALE GENOMIC DNA]</scope>
    <source>
        <strain evidence="2 3">213E</strain>
    </source>
</reference>
<dbReference type="EMBL" id="JAADZU010000037">
    <property type="protein sequence ID" value="NDK90428.1"/>
    <property type="molecule type" value="Genomic_DNA"/>
</dbReference>
<proteinExistence type="predicted"/>
<accession>A0A7K3LQD0</accession>
<keyword evidence="3" id="KW-1185">Reference proteome</keyword>